<dbReference type="AlphaFoldDB" id="A0A485LQ66"/>
<protein>
    <submittedName>
        <fullName evidence="5">Aste57867_24338 protein</fullName>
    </submittedName>
</protein>
<dbReference type="Pfam" id="PF00328">
    <property type="entry name" value="His_Phos_2"/>
    <property type="match status" value="1"/>
</dbReference>
<gene>
    <name evidence="5" type="primary">Aste57867_24338</name>
    <name evidence="4" type="ORF">As57867_024263</name>
    <name evidence="5" type="ORF">ASTE57867_24338</name>
</gene>
<reference evidence="5 6" key="1">
    <citation type="submission" date="2019-03" db="EMBL/GenBank/DDBJ databases">
        <authorList>
            <person name="Gaulin E."/>
            <person name="Dumas B."/>
        </authorList>
    </citation>
    <scope>NUCLEOTIDE SEQUENCE [LARGE SCALE GENOMIC DNA]</scope>
    <source>
        <strain evidence="5">CBS 568.67</strain>
    </source>
</reference>
<dbReference type="InterPro" id="IPR000560">
    <property type="entry name" value="His_Pase_clade-2"/>
</dbReference>
<organism evidence="5 6">
    <name type="scientific">Aphanomyces stellatus</name>
    <dbReference type="NCBI Taxonomy" id="120398"/>
    <lineage>
        <taxon>Eukaryota</taxon>
        <taxon>Sar</taxon>
        <taxon>Stramenopiles</taxon>
        <taxon>Oomycota</taxon>
        <taxon>Saprolegniomycetes</taxon>
        <taxon>Saprolegniales</taxon>
        <taxon>Verrucalvaceae</taxon>
        <taxon>Aphanomyces</taxon>
    </lineage>
</organism>
<dbReference type="PROSITE" id="PS00616">
    <property type="entry name" value="HIS_ACID_PHOSPHAT_1"/>
    <property type="match status" value="1"/>
</dbReference>
<dbReference type="Gene3D" id="3.40.50.1240">
    <property type="entry name" value="Phosphoglycerate mutase-like"/>
    <property type="match status" value="1"/>
</dbReference>
<evidence type="ECO:0000313" key="4">
    <source>
        <dbReference type="EMBL" id="KAF0683632.1"/>
    </source>
</evidence>
<accession>A0A485LQ66</accession>
<sequence>MVTTRRGTKLVEQPPTPRKAAAKKKEGEANTVAESAASAPAAAKDNSDDDDDLELVHLMVLFRHGDRSPITTQVGEHLVMDEKEKELWASKLPSDEHIDTLSKGAKVTGMETHLPPPKAPRDGGVFPNGQLTIRGLEQMEAKGKGLREHYTAFLTDIHERDVFIRSTNVRRTIRSCLSLLHGAFPELIGDDRLHIRINHDVTLEPTFTQADYGTLLARYKEPARQGSLPPLPATVGCTTSLDADIRKVIGIPDDKSICYTSLREVLVCRNAHDVPFPAGMDKAMYNKLVDYNTWEFHTLFGDATDCYNGFYKGVDEVFALLHGVTTAGRTQKVSLLAVHDSTLIALWNAMRLDSGVVFPVYAALTAIELYKSKSSGRWFVKVKIDHAPVHFKDHKHSLTTPFAHLEKIVHVFLKKAEKRVADEDAAVDPVPKKAKTTE</sequence>
<keyword evidence="2" id="KW-0378">Hydrolase</keyword>
<dbReference type="GO" id="GO:0016791">
    <property type="term" value="F:phosphatase activity"/>
    <property type="evidence" value="ECO:0007669"/>
    <property type="project" value="TreeGrafter"/>
</dbReference>
<dbReference type="PANTHER" id="PTHR11567:SF110">
    <property type="entry name" value="2-PHOSPHOXYLOSE PHOSPHATASE 1"/>
    <property type="match status" value="1"/>
</dbReference>
<dbReference type="EMBL" id="VJMH01007387">
    <property type="protein sequence ID" value="KAF0683632.1"/>
    <property type="molecule type" value="Genomic_DNA"/>
</dbReference>
<dbReference type="PANTHER" id="PTHR11567">
    <property type="entry name" value="ACID PHOSPHATASE-RELATED"/>
    <property type="match status" value="1"/>
</dbReference>
<evidence type="ECO:0000313" key="5">
    <source>
        <dbReference type="EMBL" id="VFU00978.1"/>
    </source>
</evidence>
<dbReference type="OrthoDB" id="10257284at2759"/>
<dbReference type="EMBL" id="CAADRA010007413">
    <property type="protein sequence ID" value="VFU00978.1"/>
    <property type="molecule type" value="Genomic_DNA"/>
</dbReference>
<dbReference type="Proteomes" id="UP000332933">
    <property type="component" value="Unassembled WGS sequence"/>
</dbReference>
<feature type="compositionally biased region" description="Low complexity" evidence="3">
    <location>
        <begin position="33"/>
        <end position="44"/>
    </location>
</feature>
<dbReference type="SUPFAM" id="SSF53254">
    <property type="entry name" value="Phosphoglycerate mutase-like"/>
    <property type="match status" value="1"/>
</dbReference>
<proteinExistence type="inferred from homology"/>
<feature type="region of interest" description="Disordered" evidence="3">
    <location>
        <begin position="1"/>
        <end position="49"/>
    </location>
</feature>
<dbReference type="InterPro" id="IPR029033">
    <property type="entry name" value="His_PPase_superfam"/>
</dbReference>
<comment type="similarity">
    <text evidence="1">Belongs to the histidine acid phosphatase family.</text>
</comment>
<evidence type="ECO:0000256" key="2">
    <source>
        <dbReference type="ARBA" id="ARBA00022801"/>
    </source>
</evidence>
<name>A0A485LQ66_9STRA</name>
<evidence type="ECO:0000313" key="6">
    <source>
        <dbReference type="Proteomes" id="UP000332933"/>
    </source>
</evidence>
<dbReference type="InterPro" id="IPR050645">
    <property type="entry name" value="Histidine_acid_phosphatase"/>
</dbReference>
<evidence type="ECO:0000256" key="3">
    <source>
        <dbReference type="SAM" id="MobiDB-lite"/>
    </source>
</evidence>
<reference evidence="4" key="2">
    <citation type="submission" date="2019-06" db="EMBL/GenBank/DDBJ databases">
        <title>Genomics analysis of Aphanomyces spp. identifies a new class of oomycete effector associated with host adaptation.</title>
        <authorList>
            <person name="Gaulin E."/>
        </authorList>
    </citation>
    <scope>NUCLEOTIDE SEQUENCE</scope>
    <source>
        <strain evidence="4">CBS 578.67</strain>
    </source>
</reference>
<keyword evidence="6" id="KW-1185">Reference proteome</keyword>
<evidence type="ECO:0000256" key="1">
    <source>
        <dbReference type="ARBA" id="ARBA00005375"/>
    </source>
</evidence>
<dbReference type="InterPro" id="IPR033379">
    <property type="entry name" value="Acid_Pase_AS"/>
</dbReference>